<dbReference type="GO" id="GO:0015074">
    <property type="term" value="P:DNA integration"/>
    <property type="evidence" value="ECO:0007669"/>
    <property type="project" value="InterPro"/>
</dbReference>
<dbReference type="GO" id="GO:0006310">
    <property type="term" value="P:DNA recombination"/>
    <property type="evidence" value="ECO:0007669"/>
    <property type="project" value="UniProtKB-KW"/>
</dbReference>
<protein>
    <recommendedName>
        <fullName evidence="4">Tyr recombinase domain-containing protein</fullName>
    </recommendedName>
</protein>
<accession>A0AAV2PZJ1</accession>
<comment type="caution">
    <text evidence="2">The sequence shown here is derived from an EMBL/GenBank/DDBJ whole genome shotgun (WGS) entry which is preliminary data.</text>
</comment>
<keyword evidence="3" id="KW-1185">Reference proteome</keyword>
<name>A0AAV2PZJ1_MEGNR</name>
<dbReference type="Proteomes" id="UP001497623">
    <property type="component" value="Unassembled WGS sequence"/>
</dbReference>
<dbReference type="InterPro" id="IPR011010">
    <property type="entry name" value="DNA_brk_join_enz"/>
</dbReference>
<dbReference type="SUPFAM" id="SSF56349">
    <property type="entry name" value="DNA breaking-rejoining enzymes"/>
    <property type="match status" value="1"/>
</dbReference>
<dbReference type="InterPro" id="IPR013762">
    <property type="entry name" value="Integrase-like_cat_sf"/>
</dbReference>
<dbReference type="InterPro" id="IPR052925">
    <property type="entry name" value="Phage_Integrase-like_Recomb"/>
</dbReference>
<organism evidence="2 3">
    <name type="scientific">Meganyctiphanes norvegica</name>
    <name type="common">Northern krill</name>
    <name type="synonym">Thysanopoda norvegica</name>
    <dbReference type="NCBI Taxonomy" id="48144"/>
    <lineage>
        <taxon>Eukaryota</taxon>
        <taxon>Metazoa</taxon>
        <taxon>Ecdysozoa</taxon>
        <taxon>Arthropoda</taxon>
        <taxon>Crustacea</taxon>
        <taxon>Multicrustacea</taxon>
        <taxon>Malacostraca</taxon>
        <taxon>Eumalacostraca</taxon>
        <taxon>Eucarida</taxon>
        <taxon>Euphausiacea</taxon>
        <taxon>Euphausiidae</taxon>
        <taxon>Meganyctiphanes</taxon>
    </lineage>
</organism>
<evidence type="ECO:0008006" key="4">
    <source>
        <dbReference type="Google" id="ProtNLM"/>
    </source>
</evidence>
<evidence type="ECO:0000256" key="1">
    <source>
        <dbReference type="ARBA" id="ARBA00023172"/>
    </source>
</evidence>
<dbReference type="EMBL" id="CAXKWB010001957">
    <property type="protein sequence ID" value="CAL4065911.1"/>
    <property type="molecule type" value="Genomic_DNA"/>
</dbReference>
<keyword evidence="1" id="KW-0233">DNA recombination</keyword>
<reference evidence="2 3" key="1">
    <citation type="submission" date="2024-05" db="EMBL/GenBank/DDBJ databases">
        <authorList>
            <person name="Wallberg A."/>
        </authorList>
    </citation>
    <scope>NUCLEOTIDE SEQUENCE [LARGE SCALE GENOMIC DNA]</scope>
</reference>
<dbReference type="Gene3D" id="1.10.443.10">
    <property type="entry name" value="Intergrase catalytic core"/>
    <property type="match status" value="1"/>
</dbReference>
<dbReference type="PANTHER" id="PTHR34605:SF3">
    <property type="entry name" value="P CELL-TYPE AGGLUTINATION PROTEIN MAP4-LIKE-RELATED"/>
    <property type="match status" value="1"/>
</dbReference>
<dbReference type="GO" id="GO:0003677">
    <property type="term" value="F:DNA binding"/>
    <property type="evidence" value="ECO:0007669"/>
    <property type="project" value="InterPro"/>
</dbReference>
<evidence type="ECO:0000313" key="2">
    <source>
        <dbReference type="EMBL" id="CAL4065911.1"/>
    </source>
</evidence>
<proteinExistence type="predicted"/>
<evidence type="ECO:0000313" key="3">
    <source>
        <dbReference type="Proteomes" id="UP001497623"/>
    </source>
</evidence>
<sequence>MPLYSPFNRKECHSRYTLNKVLDKCVYKAELSLSDYSWHSFRRGAAVFAFELGLADSAVQLLGDWASPAFKNYLEFSFLRKFSVAEKNAHSFSYHVNHL</sequence>
<dbReference type="PANTHER" id="PTHR34605">
    <property type="entry name" value="PHAGE_INTEGRASE DOMAIN-CONTAINING PROTEIN"/>
    <property type="match status" value="1"/>
</dbReference>
<dbReference type="AlphaFoldDB" id="A0AAV2PZJ1"/>
<gene>
    <name evidence="2" type="ORF">MNOR_LOCUS5158</name>
</gene>